<reference evidence="3" key="1">
    <citation type="submission" date="2022-11" db="UniProtKB">
        <authorList>
            <consortium name="WormBaseParasite"/>
        </authorList>
    </citation>
    <scope>IDENTIFICATION</scope>
</reference>
<evidence type="ECO:0000313" key="3">
    <source>
        <dbReference type="WBParaSite" id="nRc.2.0.1.t20319-RA"/>
    </source>
</evidence>
<protein>
    <submittedName>
        <fullName evidence="3">Uncharacterized protein</fullName>
    </submittedName>
</protein>
<evidence type="ECO:0000313" key="2">
    <source>
        <dbReference type="Proteomes" id="UP000887565"/>
    </source>
</evidence>
<evidence type="ECO:0000256" key="1">
    <source>
        <dbReference type="SAM" id="MobiDB-lite"/>
    </source>
</evidence>
<keyword evidence="2" id="KW-1185">Reference proteome</keyword>
<sequence length="84" mass="9278">MDSQTLPRTGVDQGMVEAKSEEVFESALSDPRGRGNWQCQGQAPDAQFYNPNFELFGRCDRSQGGQNQGQDGGQTRGQGQRGYY</sequence>
<dbReference type="WBParaSite" id="nRc.2.0.1.t20319-RA">
    <property type="protein sequence ID" value="nRc.2.0.1.t20319-RA"/>
    <property type="gene ID" value="nRc.2.0.1.g20319"/>
</dbReference>
<feature type="region of interest" description="Disordered" evidence="1">
    <location>
        <begin position="55"/>
        <end position="84"/>
    </location>
</feature>
<organism evidence="2 3">
    <name type="scientific">Romanomermis culicivorax</name>
    <name type="common">Nematode worm</name>
    <dbReference type="NCBI Taxonomy" id="13658"/>
    <lineage>
        <taxon>Eukaryota</taxon>
        <taxon>Metazoa</taxon>
        <taxon>Ecdysozoa</taxon>
        <taxon>Nematoda</taxon>
        <taxon>Enoplea</taxon>
        <taxon>Dorylaimia</taxon>
        <taxon>Mermithida</taxon>
        <taxon>Mermithoidea</taxon>
        <taxon>Mermithidae</taxon>
        <taxon>Romanomermis</taxon>
    </lineage>
</organism>
<name>A0A915J2H4_ROMCU</name>
<feature type="compositionally biased region" description="Gly residues" evidence="1">
    <location>
        <begin position="66"/>
        <end position="84"/>
    </location>
</feature>
<proteinExistence type="predicted"/>
<dbReference type="Proteomes" id="UP000887565">
    <property type="component" value="Unplaced"/>
</dbReference>
<accession>A0A915J2H4</accession>
<dbReference type="AlphaFoldDB" id="A0A915J2H4"/>